<dbReference type="InterPro" id="IPR017452">
    <property type="entry name" value="GPCR_Rhodpsn_7TM"/>
</dbReference>
<keyword evidence="9" id="KW-1185">Reference proteome</keyword>
<comment type="similarity">
    <text evidence="5">Belongs to the G-protein coupled receptor 1 family.</text>
</comment>
<keyword evidence="5" id="KW-0297">G-protein coupled receptor</keyword>
<evidence type="ECO:0000256" key="4">
    <source>
        <dbReference type="ARBA" id="ARBA00023136"/>
    </source>
</evidence>
<evidence type="ECO:0000259" key="7">
    <source>
        <dbReference type="PROSITE" id="PS50262"/>
    </source>
</evidence>
<keyword evidence="5" id="KW-0807">Transducer</keyword>
<feature type="domain" description="G-protein coupled receptors family 1 profile" evidence="7">
    <location>
        <begin position="42"/>
        <end position="370"/>
    </location>
</feature>
<dbReference type="OrthoDB" id="10011262at2759"/>
<evidence type="ECO:0000313" key="8">
    <source>
        <dbReference type="EMBL" id="CAF0878938.1"/>
    </source>
</evidence>
<dbReference type="PROSITE" id="PS50262">
    <property type="entry name" value="G_PROTEIN_RECEP_F1_2"/>
    <property type="match status" value="1"/>
</dbReference>
<keyword evidence="4 6" id="KW-0472">Membrane</keyword>
<comment type="subcellular location">
    <subcellularLocation>
        <location evidence="1">Membrane</location>
    </subcellularLocation>
</comment>
<comment type="caution">
    <text evidence="8">The sequence shown here is derived from an EMBL/GenBank/DDBJ whole genome shotgun (WGS) entry which is preliminary data.</text>
</comment>
<feature type="transmembrane region" description="Helical" evidence="6">
    <location>
        <begin position="308"/>
        <end position="333"/>
    </location>
</feature>
<gene>
    <name evidence="8" type="ORF">OXX778_LOCUS10314</name>
</gene>
<feature type="transmembrane region" description="Helical" evidence="6">
    <location>
        <begin position="25"/>
        <end position="50"/>
    </location>
</feature>
<evidence type="ECO:0000256" key="6">
    <source>
        <dbReference type="SAM" id="Phobius"/>
    </source>
</evidence>
<feature type="transmembrane region" description="Helical" evidence="6">
    <location>
        <begin position="181"/>
        <end position="198"/>
    </location>
</feature>
<accession>A0A813Y2X4</accession>
<dbReference type="PRINTS" id="PR00237">
    <property type="entry name" value="GPCRRHODOPSN"/>
</dbReference>
<dbReference type="CDD" id="cd14978">
    <property type="entry name" value="7tmA_FMRFamide_R-like"/>
    <property type="match status" value="1"/>
</dbReference>
<dbReference type="SUPFAM" id="SSF81321">
    <property type="entry name" value="Family A G protein-coupled receptor-like"/>
    <property type="match status" value="1"/>
</dbReference>
<evidence type="ECO:0000256" key="3">
    <source>
        <dbReference type="ARBA" id="ARBA00022989"/>
    </source>
</evidence>
<keyword evidence="3 6" id="KW-1133">Transmembrane helix</keyword>
<dbReference type="InterPro" id="IPR019427">
    <property type="entry name" value="7TM_GPCR_serpentine_rcpt_Srw"/>
</dbReference>
<protein>
    <recommendedName>
        <fullName evidence="7">G-protein coupled receptors family 1 profile domain-containing protein</fullName>
    </recommendedName>
</protein>
<proteinExistence type="inferred from homology"/>
<feature type="transmembrane region" description="Helical" evidence="6">
    <location>
        <begin position="140"/>
        <end position="160"/>
    </location>
</feature>
<evidence type="ECO:0000313" key="9">
    <source>
        <dbReference type="Proteomes" id="UP000663879"/>
    </source>
</evidence>
<dbReference type="PANTHER" id="PTHR46641:SF2">
    <property type="entry name" value="FMRFAMIDE RECEPTOR"/>
    <property type="match status" value="1"/>
</dbReference>
<dbReference type="GO" id="GO:0016020">
    <property type="term" value="C:membrane"/>
    <property type="evidence" value="ECO:0007669"/>
    <property type="project" value="UniProtKB-SubCell"/>
</dbReference>
<feature type="transmembrane region" description="Helical" evidence="6">
    <location>
        <begin position="353"/>
        <end position="373"/>
    </location>
</feature>
<dbReference type="GO" id="GO:0008528">
    <property type="term" value="F:G protein-coupled peptide receptor activity"/>
    <property type="evidence" value="ECO:0007669"/>
    <property type="project" value="InterPro"/>
</dbReference>
<dbReference type="AlphaFoldDB" id="A0A813Y2X4"/>
<dbReference type="InterPro" id="IPR000276">
    <property type="entry name" value="GPCR_Rhodpsn"/>
</dbReference>
<sequence>MSMINYSIINSTKRDNTRNDYLLPFYIISILGLVMVFVGLVTNTLNLLVLTRKTMKSTTNKYLSALAICDLFVLIFSQLSVSNNILYDITDSSNYYLPYIINDYSNTVSNLEVQNFSLNDHILKMYHKWVYYVHPKIYPFIYPIAIMFQICTVLINLGMSTDRFVAIHLPLKSLNFCTIKYAKRVIAFIFIFSFLYSLPRFFEFYVHIEKVIMINDTYEIIHYDFTSIGKSSIFRQIVYVYMYMLFQSVLPLIFLSIINVALLISLKKSRKKLRKFSVISERSHLSSTKSNSLKINNKDYSKKKDITLMMITVVILFIILQSPAVMCNCFYGSNNYRAEFSRKEPNSLNILCQVGNFFILTSSSTNFFTYCLFNKKFRRELMRFFRRVICRKPNLKNMRRFSATTMNSFLLHTSNQFKNSTKCNSIKISTKRNLKTNDSNHVKNLINSNSRFFLKHPKQKSCHSFLKQKSCQDSNVIEFSLMSAQVSNRKPCLKNTRYQSIDSFDIIKFSIRKNDLFLDNDFDSSLVYV</sequence>
<dbReference type="Pfam" id="PF10324">
    <property type="entry name" value="7TM_GPCR_Srw"/>
    <property type="match status" value="1"/>
</dbReference>
<dbReference type="InterPro" id="IPR052954">
    <property type="entry name" value="GPCR-Ligand_Int"/>
</dbReference>
<keyword evidence="5" id="KW-0675">Receptor</keyword>
<dbReference type="PANTHER" id="PTHR46641">
    <property type="entry name" value="FMRFAMIDE RECEPTOR-RELATED"/>
    <property type="match status" value="1"/>
</dbReference>
<evidence type="ECO:0000256" key="1">
    <source>
        <dbReference type="ARBA" id="ARBA00004370"/>
    </source>
</evidence>
<dbReference type="PROSITE" id="PS00237">
    <property type="entry name" value="G_PROTEIN_RECEP_F1_1"/>
    <property type="match status" value="1"/>
</dbReference>
<evidence type="ECO:0000256" key="2">
    <source>
        <dbReference type="ARBA" id="ARBA00022692"/>
    </source>
</evidence>
<keyword evidence="2 5" id="KW-0812">Transmembrane</keyword>
<organism evidence="8 9">
    <name type="scientific">Brachionus calyciflorus</name>
    <dbReference type="NCBI Taxonomy" id="104777"/>
    <lineage>
        <taxon>Eukaryota</taxon>
        <taxon>Metazoa</taxon>
        <taxon>Spiralia</taxon>
        <taxon>Gnathifera</taxon>
        <taxon>Rotifera</taxon>
        <taxon>Eurotatoria</taxon>
        <taxon>Monogononta</taxon>
        <taxon>Pseudotrocha</taxon>
        <taxon>Ploima</taxon>
        <taxon>Brachionidae</taxon>
        <taxon>Brachionus</taxon>
    </lineage>
</organism>
<reference evidence="8" key="1">
    <citation type="submission" date="2021-02" db="EMBL/GenBank/DDBJ databases">
        <authorList>
            <person name="Nowell W R."/>
        </authorList>
    </citation>
    <scope>NUCLEOTIDE SEQUENCE</scope>
    <source>
        <strain evidence="8">Ploen Becks lab</strain>
    </source>
</reference>
<name>A0A813Y2X4_9BILA</name>
<dbReference type="EMBL" id="CAJNOC010001619">
    <property type="protein sequence ID" value="CAF0878938.1"/>
    <property type="molecule type" value="Genomic_DNA"/>
</dbReference>
<feature type="transmembrane region" description="Helical" evidence="6">
    <location>
        <begin position="62"/>
        <end position="81"/>
    </location>
</feature>
<dbReference type="Proteomes" id="UP000663879">
    <property type="component" value="Unassembled WGS sequence"/>
</dbReference>
<dbReference type="Pfam" id="PF00001">
    <property type="entry name" value="7tm_1"/>
    <property type="match status" value="1"/>
</dbReference>
<dbReference type="Gene3D" id="1.20.1070.10">
    <property type="entry name" value="Rhodopsin 7-helix transmembrane proteins"/>
    <property type="match status" value="1"/>
</dbReference>
<evidence type="ECO:0000256" key="5">
    <source>
        <dbReference type="RuleBase" id="RU000688"/>
    </source>
</evidence>
<feature type="transmembrane region" description="Helical" evidence="6">
    <location>
        <begin position="240"/>
        <end position="266"/>
    </location>
</feature>